<dbReference type="EC" id="4.2.1.136" evidence="19"/>
<dbReference type="NCBIfam" id="TIGR00197">
    <property type="entry name" value="yjeF_nterm"/>
    <property type="match status" value="1"/>
</dbReference>
<evidence type="ECO:0000259" key="21">
    <source>
        <dbReference type="PROSITE" id="PS51385"/>
    </source>
</evidence>
<dbReference type="HAMAP" id="MF_01965">
    <property type="entry name" value="NADHX_dehydratase"/>
    <property type="match status" value="1"/>
</dbReference>
<comment type="catalytic activity">
    <reaction evidence="2 18 19">
        <text>(6R)-NADPHX = (6S)-NADPHX</text>
        <dbReference type="Rhea" id="RHEA:32227"/>
        <dbReference type="ChEBI" id="CHEBI:64076"/>
        <dbReference type="ChEBI" id="CHEBI:64077"/>
        <dbReference type="EC" id="5.1.99.6"/>
    </reaction>
</comment>
<comment type="catalytic activity">
    <reaction evidence="1 18 19">
        <text>(6R)-NADHX = (6S)-NADHX</text>
        <dbReference type="Rhea" id="RHEA:32215"/>
        <dbReference type="ChEBI" id="CHEBI:64074"/>
        <dbReference type="ChEBI" id="CHEBI:64075"/>
        <dbReference type="EC" id="5.1.99.6"/>
    </reaction>
</comment>
<feature type="binding site" evidence="18">
    <location>
        <position position="59"/>
    </location>
    <ligand>
        <name>K(+)</name>
        <dbReference type="ChEBI" id="CHEBI:29103"/>
    </ligand>
</feature>
<evidence type="ECO:0000256" key="8">
    <source>
        <dbReference type="ARBA" id="ARBA00022857"/>
    </source>
</evidence>
<dbReference type="PIRSF" id="PIRSF017184">
    <property type="entry name" value="Nnr"/>
    <property type="match status" value="1"/>
</dbReference>
<keyword evidence="12 17" id="KW-0456">Lyase</keyword>
<dbReference type="HAMAP" id="MF_01966">
    <property type="entry name" value="NADHX_epimerase"/>
    <property type="match status" value="1"/>
</dbReference>
<evidence type="ECO:0000256" key="4">
    <source>
        <dbReference type="ARBA" id="ARBA00009524"/>
    </source>
</evidence>
<dbReference type="NCBIfam" id="TIGR00196">
    <property type="entry name" value="yjeF_cterm"/>
    <property type="match status" value="1"/>
</dbReference>
<dbReference type="PANTHER" id="PTHR12592">
    <property type="entry name" value="ATP-DEPENDENT (S)-NAD(P)H-HYDRATE DEHYDRATASE FAMILY MEMBER"/>
    <property type="match status" value="1"/>
</dbReference>
<evidence type="ECO:0000256" key="3">
    <source>
        <dbReference type="ARBA" id="ARBA00006001"/>
    </source>
</evidence>
<feature type="binding site" evidence="17">
    <location>
        <position position="259"/>
    </location>
    <ligand>
        <name>(6S)-NADPHX</name>
        <dbReference type="ChEBI" id="CHEBI:64076"/>
    </ligand>
</feature>
<protein>
    <recommendedName>
        <fullName evidence="19">Bifunctional NAD(P)H-hydrate repair enzyme</fullName>
    </recommendedName>
    <alternativeName>
        <fullName evidence="19">Nicotinamide nucleotide repair protein</fullName>
    </alternativeName>
    <domain>
        <recommendedName>
            <fullName evidence="19">ADP-dependent (S)-NAD(P)H-hydrate dehydratase</fullName>
            <ecNumber evidence="19">4.2.1.136</ecNumber>
        </recommendedName>
        <alternativeName>
            <fullName evidence="19">ADP-dependent NAD(P)HX dehydratase</fullName>
        </alternativeName>
    </domain>
    <domain>
        <recommendedName>
            <fullName evidence="19">NAD(P)H-hydrate epimerase</fullName>
            <ecNumber evidence="19">5.1.99.6</ecNumber>
        </recommendedName>
    </domain>
</protein>
<dbReference type="PROSITE" id="PS51383">
    <property type="entry name" value="YJEF_C_3"/>
    <property type="match status" value="1"/>
</dbReference>
<feature type="domain" description="YjeF C-terminal" evidence="20">
    <location>
        <begin position="224"/>
        <end position="522"/>
    </location>
</feature>
<dbReference type="Pfam" id="PF01256">
    <property type="entry name" value="Carb_kinase"/>
    <property type="match status" value="1"/>
</dbReference>
<keyword evidence="9 18" id="KW-0630">Potassium</keyword>
<dbReference type="PROSITE" id="PS51385">
    <property type="entry name" value="YJEF_N"/>
    <property type="match status" value="1"/>
</dbReference>
<keyword evidence="7 17" id="KW-0067">ATP-binding</keyword>
<feature type="binding site" evidence="18">
    <location>
        <begin position="124"/>
        <end position="130"/>
    </location>
    <ligand>
        <name>(6S)-NADPHX</name>
        <dbReference type="ChEBI" id="CHEBI:64076"/>
    </ligand>
</feature>
<dbReference type="InterPro" id="IPR000631">
    <property type="entry name" value="CARKD"/>
</dbReference>
<evidence type="ECO:0000256" key="17">
    <source>
        <dbReference type="HAMAP-Rule" id="MF_01965"/>
    </source>
</evidence>
<sequence length="522" mass="55250">MKKLMNGAQMKMIDTYSIQEVGIPSLVLMERAALCVTEAVLEKIKKTDKVLCVCGSGNNGADGMAVARQLTERGISAEVYTTAEEGKGTEELNRQCAILQKLGIVFVNDIPAGEYNCIIDAVFGIGLSRTITGRYEQIIAKINAAKDTGSLIVAVDTPSGINAGDGQVMGCAVRADMTVTFGFAKCGLCLYPGRIYAGELCVANAGFADVRTIPEIWEQAAFTMEDTDIAAFFDRPADTNKGSYGKLLIVAGSENMAGAAALSARAAYRTGCGLVKVFTHENNRTVVLTHVPEAVMVTYKDTADIKEKLAGELDWADCVVAGPGLSKSDTAKEIVAEMIAYQPKREKRLPVLLDADALNIIAENRKLLSGIAENEGSSKQYVYTPHMGEAARLSGKSIAQLKETSCESAKELAQKLCGVCVLKDAATIVSDGSRIYINTSGNSGMSTAGAGDTLTGILAGSVLAGRTQKNGKENASYEFFEKICMGVYLHGRAGDAAADRFGNAGMKAMDIADAVANVLKEN</sequence>
<evidence type="ECO:0000256" key="16">
    <source>
        <dbReference type="ARBA" id="ARBA00049209"/>
    </source>
</evidence>
<keyword evidence="13" id="KW-0511">Multifunctional enzyme</keyword>
<evidence type="ECO:0000256" key="18">
    <source>
        <dbReference type="HAMAP-Rule" id="MF_01966"/>
    </source>
</evidence>
<dbReference type="InterPro" id="IPR004443">
    <property type="entry name" value="YjeF_N_dom"/>
</dbReference>
<dbReference type="Proteomes" id="UP001546774">
    <property type="component" value="Unassembled WGS sequence"/>
</dbReference>
<keyword evidence="11 18" id="KW-0413">Isomerase</keyword>
<evidence type="ECO:0000256" key="9">
    <source>
        <dbReference type="ARBA" id="ARBA00022958"/>
    </source>
</evidence>
<feature type="domain" description="YjeF N-terminal" evidence="21">
    <location>
        <begin position="10"/>
        <end position="213"/>
    </location>
</feature>
<feature type="binding site" evidence="17">
    <location>
        <begin position="423"/>
        <end position="427"/>
    </location>
    <ligand>
        <name>AMP</name>
        <dbReference type="ChEBI" id="CHEBI:456215"/>
    </ligand>
</feature>
<evidence type="ECO:0000313" key="23">
    <source>
        <dbReference type="Proteomes" id="UP001546774"/>
    </source>
</evidence>
<dbReference type="SUPFAM" id="SSF53613">
    <property type="entry name" value="Ribokinase-like"/>
    <property type="match status" value="1"/>
</dbReference>
<dbReference type="PANTHER" id="PTHR12592:SF0">
    <property type="entry name" value="ATP-DEPENDENT (S)-NAD(P)H-HYDRATE DEHYDRATASE"/>
    <property type="match status" value="1"/>
</dbReference>
<keyword evidence="8 17" id="KW-0521">NADP</keyword>
<feature type="binding site" evidence="18">
    <location>
        <position position="120"/>
    </location>
    <ligand>
        <name>K(+)</name>
        <dbReference type="ChEBI" id="CHEBI:29103"/>
    </ligand>
</feature>
<evidence type="ECO:0000313" key="22">
    <source>
        <dbReference type="EMBL" id="MEQ2553543.1"/>
    </source>
</evidence>
<comment type="similarity">
    <text evidence="3 19">In the N-terminal section; belongs to the NnrE/AIBP family.</text>
</comment>
<dbReference type="InterPro" id="IPR017953">
    <property type="entry name" value="Carbohydrate_kinase_pred_CS"/>
</dbReference>
<dbReference type="InterPro" id="IPR029056">
    <property type="entry name" value="Ribokinase-like"/>
</dbReference>
<comment type="catalytic activity">
    <reaction evidence="16 17 19">
        <text>(6S)-NADPHX + ADP = AMP + phosphate + NADPH + H(+)</text>
        <dbReference type="Rhea" id="RHEA:32235"/>
        <dbReference type="ChEBI" id="CHEBI:15378"/>
        <dbReference type="ChEBI" id="CHEBI:43474"/>
        <dbReference type="ChEBI" id="CHEBI:57783"/>
        <dbReference type="ChEBI" id="CHEBI:64076"/>
        <dbReference type="ChEBI" id="CHEBI:456215"/>
        <dbReference type="ChEBI" id="CHEBI:456216"/>
        <dbReference type="EC" id="4.2.1.136"/>
    </reaction>
</comment>
<evidence type="ECO:0000256" key="5">
    <source>
        <dbReference type="ARBA" id="ARBA00022723"/>
    </source>
</evidence>
<dbReference type="EMBL" id="JBBMFS010000001">
    <property type="protein sequence ID" value="MEQ2553543.1"/>
    <property type="molecule type" value="Genomic_DNA"/>
</dbReference>
<comment type="catalytic activity">
    <reaction evidence="15 17 19">
        <text>(6S)-NADHX + ADP = AMP + phosphate + NADH + H(+)</text>
        <dbReference type="Rhea" id="RHEA:32223"/>
        <dbReference type="ChEBI" id="CHEBI:15378"/>
        <dbReference type="ChEBI" id="CHEBI:43474"/>
        <dbReference type="ChEBI" id="CHEBI:57945"/>
        <dbReference type="ChEBI" id="CHEBI:64074"/>
        <dbReference type="ChEBI" id="CHEBI:456215"/>
        <dbReference type="ChEBI" id="CHEBI:456216"/>
        <dbReference type="EC" id="4.2.1.136"/>
    </reaction>
</comment>
<feature type="binding site" evidence="18">
    <location>
        <position position="135"/>
    </location>
    <ligand>
        <name>(6S)-NADPHX</name>
        <dbReference type="ChEBI" id="CHEBI:64076"/>
    </ligand>
</feature>
<keyword evidence="10 17" id="KW-0520">NAD</keyword>
<evidence type="ECO:0000256" key="14">
    <source>
        <dbReference type="ARBA" id="ARBA00025153"/>
    </source>
</evidence>
<comment type="similarity">
    <text evidence="18">Belongs to the NnrE/AIBP family.</text>
</comment>
<evidence type="ECO:0000256" key="6">
    <source>
        <dbReference type="ARBA" id="ARBA00022741"/>
    </source>
</evidence>
<feature type="binding site" evidence="17">
    <location>
        <position position="386"/>
    </location>
    <ligand>
        <name>(6S)-NADPHX</name>
        <dbReference type="ChEBI" id="CHEBI:64076"/>
    </ligand>
</feature>
<evidence type="ECO:0000256" key="19">
    <source>
        <dbReference type="PIRNR" id="PIRNR017184"/>
    </source>
</evidence>
<evidence type="ECO:0000256" key="15">
    <source>
        <dbReference type="ARBA" id="ARBA00048238"/>
    </source>
</evidence>
<comment type="similarity">
    <text evidence="4 19">In the C-terminal section; belongs to the NnrD/CARKD family.</text>
</comment>
<feature type="binding site" evidence="17">
    <location>
        <position position="451"/>
    </location>
    <ligand>
        <name>AMP</name>
        <dbReference type="ChEBI" id="CHEBI:456215"/>
    </ligand>
</feature>
<comment type="caution">
    <text evidence="22">The sequence shown here is derived from an EMBL/GenBank/DDBJ whole genome shotgun (WGS) entry which is preliminary data.</text>
</comment>
<dbReference type="PROSITE" id="PS01050">
    <property type="entry name" value="YJEF_C_2"/>
    <property type="match status" value="1"/>
</dbReference>
<evidence type="ECO:0000256" key="12">
    <source>
        <dbReference type="ARBA" id="ARBA00023239"/>
    </source>
</evidence>
<dbReference type="InterPro" id="IPR036652">
    <property type="entry name" value="YjeF_N_dom_sf"/>
</dbReference>
<evidence type="ECO:0000256" key="2">
    <source>
        <dbReference type="ARBA" id="ARBA00000909"/>
    </source>
</evidence>
<proteinExistence type="inferred from homology"/>
<dbReference type="CDD" id="cd01171">
    <property type="entry name" value="YXKO-related"/>
    <property type="match status" value="1"/>
</dbReference>
<comment type="subunit">
    <text evidence="17">Homotetramer.</text>
</comment>
<evidence type="ECO:0000259" key="20">
    <source>
        <dbReference type="PROSITE" id="PS51383"/>
    </source>
</evidence>
<dbReference type="EC" id="5.1.99.6" evidence="19"/>
<evidence type="ECO:0000256" key="10">
    <source>
        <dbReference type="ARBA" id="ARBA00023027"/>
    </source>
</evidence>
<dbReference type="Gene3D" id="3.40.1190.20">
    <property type="match status" value="1"/>
</dbReference>
<feature type="binding site" evidence="18">
    <location>
        <position position="156"/>
    </location>
    <ligand>
        <name>(6S)-NADPHX</name>
        <dbReference type="ChEBI" id="CHEBI:64076"/>
    </ligand>
</feature>
<comment type="cofactor">
    <cofactor evidence="17">
        <name>Mg(2+)</name>
        <dbReference type="ChEBI" id="CHEBI:18420"/>
    </cofactor>
</comment>
<feature type="binding site" evidence="17">
    <location>
        <position position="452"/>
    </location>
    <ligand>
        <name>(6S)-NADPHX</name>
        <dbReference type="ChEBI" id="CHEBI:64076"/>
    </ligand>
</feature>
<evidence type="ECO:0000256" key="1">
    <source>
        <dbReference type="ARBA" id="ARBA00000013"/>
    </source>
</evidence>
<comment type="function">
    <text evidence="17">Catalyzes the dehydration of the S-form of NAD(P)HX at the expense of ADP, which is converted to AMP. Together with NAD(P)HX epimerase, which catalyzes the epimerization of the S- and R-forms, the enzyme allows the repair of both epimers of NAD(P)HX, a damaged form of NAD(P)H that is a result of enzymatic or heat-dependent hydration.</text>
</comment>
<dbReference type="InterPro" id="IPR030677">
    <property type="entry name" value="Nnr"/>
</dbReference>
<keyword evidence="23" id="KW-1185">Reference proteome</keyword>
<comment type="function">
    <text evidence="14 19">Bifunctional enzyme that catalyzes the epimerization of the S- and R-forms of NAD(P)HX and the dehydration of the S-form of NAD(P)HX at the expense of ADP, which is converted to AMP. This allows the repair of both epimers of NAD(P)HX, a damaged form of NAD(P)H that is a result of enzymatic or heat-dependent hydration.</text>
</comment>
<feature type="binding site" evidence="18">
    <location>
        <position position="159"/>
    </location>
    <ligand>
        <name>K(+)</name>
        <dbReference type="ChEBI" id="CHEBI:29103"/>
    </ligand>
</feature>
<comment type="function">
    <text evidence="18">Catalyzes the epimerization of the S- and R-forms of NAD(P)HX, a damaged form of NAD(P)H that is a result of enzymatic or heat-dependent hydration. This is a prerequisite for the S-specific NAD(P)H-hydrate dehydratase to allow the repair of both epimers of NAD(P)HX.</text>
</comment>
<comment type="cofactor">
    <cofactor evidence="18 19">
        <name>K(+)</name>
        <dbReference type="ChEBI" id="CHEBI:29103"/>
    </cofactor>
    <text evidence="18 19">Binds 1 potassium ion per subunit.</text>
</comment>
<dbReference type="SUPFAM" id="SSF64153">
    <property type="entry name" value="YjeF N-terminal domain-like"/>
    <property type="match status" value="1"/>
</dbReference>
<comment type="similarity">
    <text evidence="17">Belongs to the NnrD/CARKD family.</text>
</comment>
<name>A0ABV1H1H7_9FIRM</name>
<keyword evidence="5 18" id="KW-0479">Metal-binding</keyword>
<reference evidence="22" key="1">
    <citation type="submission" date="2024-03" db="EMBL/GenBank/DDBJ databases">
        <title>Human intestinal bacterial collection.</title>
        <authorList>
            <person name="Pauvert C."/>
            <person name="Hitch T.C.A."/>
            <person name="Clavel T."/>
        </authorList>
    </citation>
    <scope>NUCLEOTIDE SEQUENCE [LARGE SCALE GENOMIC DNA]</scope>
    <source>
        <strain evidence="22">CLA-AA-H89B</strain>
    </source>
</reference>
<dbReference type="Pfam" id="PF03853">
    <property type="entry name" value="YjeF_N"/>
    <property type="match status" value="1"/>
</dbReference>
<evidence type="ECO:0000256" key="13">
    <source>
        <dbReference type="ARBA" id="ARBA00023268"/>
    </source>
</evidence>
<evidence type="ECO:0000256" key="11">
    <source>
        <dbReference type="ARBA" id="ARBA00023235"/>
    </source>
</evidence>
<keyword evidence="6 17" id="KW-0547">Nucleotide-binding</keyword>
<accession>A0ABV1H1H7</accession>
<dbReference type="Gene3D" id="3.40.50.10260">
    <property type="entry name" value="YjeF N-terminal domain"/>
    <property type="match status" value="1"/>
</dbReference>
<feature type="binding site" evidence="18">
    <location>
        <begin position="58"/>
        <end position="62"/>
    </location>
    <ligand>
        <name>(6S)-NADPHX</name>
        <dbReference type="ChEBI" id="CHEBI:64076"/>
    </ligand>
</feature>
<feature type="binding site" evidence="17">
    <location>
        <position position="324"/>
    </location>
    <ligand>
        <name>(6S)-NADPHX</name>
        <dbReference type="ChEBI" id="CHEBI:64076"/>
    </ligand>
</feature>
<evidence type="ECO:0000256" key="7">
    <source>
        <dbReference type="ARBA" id="ARBA00022840"/>
    </source>
</evidence>
<organism evidence="22 23">
    <name type="scientific">Lachnospira intestinalis</name>
    <dbReference type="NCBI Taxonomy" id="3133158"/>
    <lineage>
        <taxon>Bacteria</taxon>
        <taxon>Bacillati</taxon>
        <taxon>Bacillota</taxon>
        <taxon>Clostridia</taxon>
        <taxon>Lachnospirales</taxon>
        <taxon>Lachnospiraceae</taxon>
        <taxon>Lachnospira</taxon>
    </lineage>
</organism>
<gene>
    <name evidence="18" type="primary">nnrE</name>
    <name evidence="17" type="synonym">nnrD</name>
    <name evidence="22" type="ORF">WMO37_00735</name>
</gene>